<evidence type="ECO:0000313" key="1">
    <source>
        <dbReference type="EMBL" id="CCG17509.1"/>
    </source>
</evidence>
<reference evidence="1" key="1">
    <citation type="journal article" date="2012" name="Vet. Microbiol.">
        <title>Comparative genomic analyses of the Taylorellae.</title>
        <authorList>
            <person name="Hauser H."/>
            <person name="Richter D.C."/>
            <person name="van Tonder A."/>
            <person name="Clark L."/>
            <person name="Preston A."/>
        </authorList>
    </citation>
    <scope>NUCLEOTIDE SEQUENCE</scope>
    <source>
        <strain evidence="1">14/56</strain>
    </source>
</reference>
<dbReference type="HOGENOM" id="CLU_016489_0_0_4"/>
<gene>
    <name evidence="1" type="ORF">KUK_0190</name>
</gene>
<dbReference type="AlphaFoldDB" id="I7JND0"/>
<accession>I7JND0</accession>
<dbReference type="Pfam" id="PF10139">
    <property type="entry name" value="Virul_Fac"/>
    <property type="match status" value="1"/>
</dbReference>
<dbReference type="OrthoDB" id="1060501at2"/>
<dbReference type="PIRSF" id="PIRSF034586">
    <property type="entry name" value="Vir_effector_SfrC"/>
    <property type="match status" value="1"/>
</dbReference>
<protein>
    <submittedName>
        <fullName evidence="1">SrfC virulence factor protein</fullName>
    </submittedName>
</protein>
<name>I7JND0_9BURK</name>
<dbReference type="EMBL" id="HE681423">
    <property type="protein sequence ID" value="CCG17509.1"/>
    <property type="molecule type" value="Genomic_DNA"/>
</dbReference>
<dbReference type="KEGG" id="teg:KUK_0190"/>
<proteinExistence type="predicted"/>
<sequence length="894" mass="101289">MSNLSESWDSVYEGAKKAIDWVQSTRTESPRVASEATSLIESLRRLRVMARKLGHSSEHPVSVGFFGLSQAGKSYLISSLAADDEGKLTTTFDGQELDFMDHINPTGGGKEATGLATRFTKRADVGIKGYPIELRLFSEIEIVKILVNSFFNDFNSNKLLYEPDQQKINKLIKELTPKAQKEYVPGIVEEDIVDLQDYCNNNFAKSVSVYKANYWTKAAQLAPHLSLEDRAELFSILWYGEKLHELTETYVQFSKILASLGHPEFVYAPIDVLVQKNEDGTFSKTSSIMNVDMVERLGKPTDNISVDVLPISYKGEQGKAVNISLAQLAILTTEFIFPLKNEPRCDVVNKIDLLDFPGYRGRLELVEFDENENSIGKVILRGKVAYLFESYTDSQEMNILIMCTPSDAQLEINDVGPVLEKWIDKIQGETPQIRAKRLPALLWAFTKFDKRTEVSINTAEENLKQSWGGEGLLKQTLLERFGNFVWVRNWADGKPFNNIFLVRKPGYSGGFIETADGRDVKYMEAQMPKMEVLRSTFIENSDIQKFVANPDEKWDAMLKLNDGGMEYLSQYLDKISDPSIKFNRLTEQLNREIENVVRRFGAWYEGEGDRAVEDKKRIANDIYALLRQQAGILGEFLDNLTLPQETIRSLYFTVDFQEVKDGEDTSSSSTDFSFDGMDGIDLFEDVPTSATSNEAKKTNIAEFSQSVFDGWVDHLRGLTADENFLRYFNLSVQNKSIIDNFISEMITAAVRLKLLEKLSDTFYETERAGHKREQLASRQVINAYTHIADFISWLGFGDIAIEDRPLSKIRPSKSLFEPPVFETTPNNDKIPLLSETPEKFTMIYLMDWFTALAEITVGNAGHKVDREISPAMNTLLGEILNQFEAARIEDAVEV</sequence>
<dbReference type="InterPro" id="IPR017030">
    <property type="entry name" value="Vir_effector_SfrC"/>
</dbReference>
<organism evidence="1">
    <name type="scientific">Taylorella equigenitalis 14/56</name>
    <dbReference type="NCBI Taxonomy" id="1091497"/>
    <lineage>
        <taxon>Bacteria</taxon>
        <taxon>Pseudomonadati</taxon>
        <taxon>Pseudomonadota</taxon>
        <taxon>Betaproteobacteria</taxon>
        <taxon>Burkholderiales</taxon>
        <taxon>Alcaligenaceae</taxon>
        <taxon>Taylorella</taxon>
    </lineage>
</organism>
<dbReference type="RefSeq" id="WP_015555230.1">
    <property type="nucleotide sequence ID" value="NC_021036.1"/>
</dbReference>